<protein>
    <submittedName>
        <fullName evidence="2">Uncharacterized protein</fullName>
    </submittedName>
</protein>
<dbReference type="STRING" id="195883.A0A482XSZ6"/>
<dbReference type="EMBL" id="QKKF02000817">
    <property type="protein sequence ID" value="RZF48966.1"/>
    <property type="molecule type" value="Genomic_DNA"/>
</dbReference>
<dbReference type="OrthoDB" id="430051at2759"/>
<dbReference type="Proteomes" id="UP000291343">
    <property type="component" value="Unassembled WGS sequence"/>
</dbReference>
<proteinExistence type="predicted"/>
<dbReference type="InParanoid" id="A0A482XSZ6"/>
<comment type="caution">
    <text evidence="2">The sequence shown here is derived from an EMBL/GenBank/DDBJ whole genome shotgun (WGS) entry which is preliminary data.</text>
</comment>
<gene>
    <name evidence="2" type="ORF">LSTR_LSTR003042</name>
</gene>
<evidence type="ECO:0000313" key="2">
    <source>
        <dbReference type="EMBL" id="RZF48966.1"/>
    </source>
</evidence>
<sequence>MNAMAPAKRQDGRSWLLYFVYHNGGELKCPLDDFELVSWSTGARGKSFPLCPYCYNKPPFRDMRKASGCNACTHPTCAHGLNANGLCACFECETGVLVLDPSSGPKWKLGCNRCDVIIQLFDDAHKVAVEEAVCEACGAQLVSVEYKAEKTRLANEATEATGCVFCSAEFSSLVEKQRAVASRPAAVGVVRGAGGGGGASAPKSRSRKPRPPKDKMAQLAAYFV</sequence>
<feature type="region of interest" description="Disordered" evidence="1">
    <location>
        <begin position="193"/>
        <end position="215"/>
    </location>
</feature>
<evidence type="ECO:0000313" key="3">
    <source>
        <dbReference type="Proteomes" id="UP000291343"/>
    </source>
</evidence>
<evidence type="ECO:0000256" key="1">
    <source>
        <dbReference type="SAM" id="MobiDB-lite"/>
    </source>
</evidence>
<organism evidence="2 3">
    <name type="scientific">Laodelphax striatellus</name>
    <name type="common">Small brown planthopper</name>
    <name type="synonym">Delphax striatella</name>
    <dbReference type="NCBI Taxonomy" id="195883"/>
    <lineage>
        <taxon>Eukaryota</taxon>
        <taxon>Metazoa</taxon>
        <taxon>Ecdysozoa</taxon>
        <taxon>Arthropoda</taxon>
        <taxon>Hexapoda</taxon>
        <taxon>Insecta</taxon>
        <taxon>Pterygota</taxon>
        <taxon>Neoptera</taxon>
        <taxon>Paraneoptera</taxon>
        <taxon>Hemiptera</taxon>
        <taxon>Auchenorrhyncha</taxon>
        <taxon>Fulgoroidea</taxon>
        <taxon>Delphacidae</taxon>
        <taxon>Criomorphinae</taxon>
        <taxon>Laodelphax</taxon>
    </lineage>
</organism>
<reference evidence="2 3" key="1">
    <citation type="journal article" date="2017" name="Gigascience">
        <title>Genome sequence of the small brown planthopper, Laodelphax striatellus.</title>
        <authorList>
            <person name="Zhu J."/>
            <person name="Jiang F."/>
            <person name="Wang X."/>
            <person name="Yang P."/>
            <person name="Bao Y."/>
            <person name="Zhao W."/>
            <person name="Wang W."/>
            <person name="Lu H."/>
            <person name="Wang Q."/>
            <person name="Cui N."/>
            <person name="Li J."/>
            <person name="Chen X."/>
            <person name="Luo L."/>
            <person name="Yu J."/>
            <person name="Kang L."/>
            <person name="Cui F."/>
        </authorList>
    </citation>
    <scope>NUCLEOTIDE SEQUENCE [LARGE SCALE GENOMIC DNA]</scope>
    <source>
        <strain evidence="2">Lst14</strain>
    </source>
</reference>
<accession>A0A482XSZ6</accession>
<name>A0A482XSZ6_LAOST</name>
<dbReference type="AlphaFoldDB" id="A0A482XSZ6"/>
<keyword evidence="3" id="KW-1185">Reference proteome</keyword>